<dbReference type="InterPro" id="IPR013087">
    <property type="entry name" value="Znf_C2H2_type"/>
</dbReference>
<protein>
    <submittedName>
        <fullName evidence="8">Uncharacterized protein LOC100198293 isoform X6</fullName>
    </submittedName>
</protein>
<dbReference type="Pfam" id="PF01388">
    <property type="entry name" value="ARID"/>
    <property type="match status" value="1"/>
</dbReference>
<dbReference type="PANTHER" id="PTHR22970:SF14">
    <property type="entry name" value="AT-RICH INTERACTIVE DOMAIN-CONTAINING PROTEIN 2"/>
    <property type="match status" value="1"/>
</dbReference>
<sequence>MSIADTTLELTFQKDRDDFIGKLQEFHALRGNAFERIPTFGGQSLDLYALYNTVISFGGIDEVTKKGKWEQVFKTLGYPPCTNADFALKQHYSRFLEAYEKIFFLGEDVDDRLFPDKYKWQNSRSKSVFKHSKPGVLGEFRSHNFDRIMLSLLSGLENEVDFALNICTLLSNVSNSIFNLGKNCSILDLILAHSGFWCTDNSFDKEMCTEWFSRSGKDFLKFWNDSISDPFLKKVYNELYNIEQNKVYDKHSLFSCGTSQEKSSEFARVLQISMILYNFSFEQINAMFLAQHSTTEKFLLFSSFSSYNNIQSNSLDTLDNISEYITLKANEDFFTQQILRIIHLFCTSKDRFRRIRAKSILAKLARSENAKIIAENLSQEIYKILLDTISFPDISLVLTSMDALFSLSGLCESTATSICLVQGSINLLTSLLTLQAESFGNHAIEGFRIVENKCSMFTPKNQAFLQSQYERSYIENNRACQPEMIAPPSKMHTPHLGNMHLPMPRLPPYVLSQPTHHVLSQPTQIYPNLQPIQTYPNQQPIQRYPNQQPINTYPSQQPIQTYPNQQPIQTYPNQQLNKADASNVSYGNQTNEFVEVDSETYAVHWMSAYYEPHPSNNILLSTIYADYEQVSKSSSRKGILSFEAFQVILRAILPPHLAQIILIDSNGTLAVSGIQRKAIPLYVQSVIPAKKSGDEVKISNNFLQNETFGKLPNTHESENVSSQLNGNSEKPVSCDRRLKTGEGYHEVIEKLKIESEGHFMQFHLHRQHLQALQVQIHQLMQTADVEHVPATVIKDIQIRAQTHQQQMQNHYQKLLQLTNLTEQVHNKMIQQDNVPKGSIKTNDSFKTPDKEVAQESLLFERNGKVENEFNNSSNHLHTDQKSLNNLSIKSDQVSSTNPHALIPHFPFKNESTVQPPIVSGDLIRKKSPNSSPLSSPKKIKVKRGFNNPSDYPGLAQISQNNRLARTSPQNKISLPTNGLSLNGATHPAAPVPALQLVAPVPAVHPVTPVVQPFSTKFLNISSQEINHLPFQNNTESIINFQTSSSIMNHFSKTFTESKLNGVDVNYQTNCFNSKFKKVKQLDSNSVETSNPRCSIPNSSPAPSFLPLIKVNHFNGHSINGNFERKIEIQKENIKSNLSEESINDDFVDFERICDSDHISSEAVLQKQKKTLNEKEINYIESPKENYLLENSREKTVNSENHNDEKVDQLQNCLKPNHKELNFLNSNLMLDRMAPQIKPNGIETKNNSFKDVVVNDYGSSVTVINREDSRVNCLRLPLSNSNFNRTSDLHTNNCTPKISPQTSIISNDFVQKSDNERTHIKLCKLTTLQTCRNMFKCEWNDCCFAFHCESELFEHMVMNHAPTDGKMQHCNVAGCFSSQMLRGSFILHLQDVHFSCNTFLNYWKVEHENESPVTRSLRFTAALILRNIAKNSPCAKSLLLRHEDSIARIAMSTSEAASPAAECLFELYNTAKTETSDTEDLDYL</sequence>
<name>A0ABM4D7C2_HYDVU</name>
<feature type="region of interest" description="Disordered" evidence="5">
    <location>
        <begin position="709"/>
        <end position="732"/>
    </location>
</feature>
<evidence type="ECO:0000256" key="2">
    <source>
        <dbReference type="ARBA" id="ARBA00023015"/>
    </source>
</evidence>
<keyword evidence="2" id="KW-0805">Transcription regulation</keyword>
<organism evidence="7 8">
    <name type="scientific">Hydra vulgaris</name>
    <name type="common">Hydra</name>
    <name type="synonym">Hydra attenuata</name>
    <dbReference type="NCBI Taxonomy" id="6087"/>
    <lineage>
        <taxon>Eukaryota</taxon>
        <taxon>Metazoa</taxon>
        <taxon>Cnidaria</taxon>
        <taxon>Hydrozoa</taxon>
        <taxon>Hydroidolina</taxon>
        <taxon>Anthoathecata</taxon>
        <taxon>Aplanulata</taxon>
        <taxon>Hydridae</taxon>
        <taxon>Hydra</taxon>
    </lineage>
</organism>
<keyword evidence="1" id="KW-0156">Chromatin regulator</keyword>
<dbReference type="InterPro" id="IPR001606">
    <property type="entry name" value="ARID_dom"/>
</dbReference>
<evidence type="ECO:0000256" key="4">
    <source>
        <dbReference type="ARBA" id="ARBA00023242"/>
    </source>
</evidence>
<evidence type="ECO:0000256" key="1">
    <source>
        <dbReference type="ARBA" id="ARBA00022853"/>
    </source>
</evidence>
<dbReference type="GeneID" id="100198293"/>
<dbReference type="Gene3D" id="1.10.150.60">
    <property type="entry name" value="ARID DNA-binding domain"/>
    <property type="match status" value="1"/>
</dbReference>
<dbReference type="SMART" id="SM00501">
    <property type="entry name" value="BRIGHT"/>
    <property type="match status" value="1"/>
</dbReference>
<feature type="region of interest" description="Disordered" evidence="5">
    <location>
        <begin position="539"/>
        <end position="569"/>
    </location>
</feature>
<dbReference type="PROSITE" id="PS00028">
    <property type="entry name" value="ZINC_FINGER_C2H2_1"/>
    <property type="match status" value="1"/>
</dbReference>
<keyword evidence="4" id="KW-0539">Nucleus</keyword>
<dbReference type="InterPro" id="IPR036431">
    <property type="entry name" value="ARID_dom_sf"/>
</dbReference>
<dbReference type="SMART" id="SM00355">
    <property type="entry name" value="ZnF_C2H2"/>
    <property type="match status" value="2"/>
</dbReference>
<evidence type="ECO:0000256" key="5">
    <source>
        <dbReference type="SAM" id="MobiDB-lite"/>
    </source>
</evidence>
<dbReference type="SUPFAM" id="SSF46774">
    <property type="entry name" value="ARID-like"/>
    <property type="match status" value="1"/>
</dbReference>
<dbReference type="Proteomes" id="UP001652625">
    <property type="component" value="Chromosome 12"/>
</dbReference>
<dbReference type="InterPro" id="IPR052406">
    <property type="entry name" value="Chromatin_Remodeling_Comp"/>
</dbReference>
<keyword evidence="7" id="KW-1185">Reference proteome</keyword>
<dbReference type="SMART" id="SM01014">
    <property type="entry name" value="ARID"/>
    <property type="match status" value="1"/>
</dbReference>
<dbReference type="SUPFAM" id="SSF48371">
    <property type="entry name" value="ARM repeat"/>
    <property type="match status" value="1"/>
</dbReference>
<gene>
    <name evidence="8" type="primary">LOC100198293</name>
</gene>
<dbReference type="InterPro" id="IPR016024">
    <property type="entry name" value="ARM-type_fold"/>
</dbReference>
<evidence type="ECO:0000256" key="3">
    <source>
        <dbReference type="ARBA" id="ARBA00023163"/>
    </source>
</evidence>
<feature type="compositionally biased region" description="Polar residues" evidence="5">
    <location>
        <begin position="719"/>
        <end position="730"/>
    </location>
</feature>
<dbReference type="CDD" id="cd16866">
    <property type="entry name" value="ARID_ARID2"/>
    <property type="match status" value="1"/>
</dbReference>
<proteinExistence type="predicted"/>
<dbReference type="PANTHER" id="PTHR22970">
    <property type="entry name" value="AT-RICH INTERACTIVE DOMAIN-CONTAINING PROTEIN 2"/>
    <property type="match status" value="1"/>
</dbReference>
<dbReference type="RefSeq" id="XP_065670214.1">
    <property type="nucleotide sequence ID" value="XM_065814142.1"/>
</dbReference>
<evidence type="ECO:0000313" key="8">
    <source>
        <dbReference type="RefSeq" id="XP_065670214.1"/>
    </source>
</evidence>
<feature type="domain" description="ARID" evidence="6">
    <location>
        <begin position="13"/>
        <end position="104"/>
    </location>
</feature>
<accession>A0ABM4D7C2</accession>
<dbReference type="PROSITE" id="PS51011">
    <property type="entry name" value="ARID"/>
    <property type="match status" value="1"/>
</dbReference>
<evidence type="ECO:0000313" key="7">
    <source>
        <dbReference type="Proteomes" id="UP001652625"/>
    </source>
</evidence>
<evidence type="ECO:0000259" key="6">
    <source>
        <dbReference type="PROSITE" id="PS51011"/>
    </source>
</evidence>
<keyword evidence="3" id="KW-0804">Transcription</keyword>
<reference evidence="8" key="1">
    <citation type="submission" date="2025-08" db="UniProtKB">
        <authorList>
            <consortium name="RefSeq"/>
        </authorList>
    </citation>
    <scope>IDENTIFICATION</scope>
</reference>